<gene>
    <name evidence="3" type="primary">LY86</name>
</gene>
<dbReference type="Proteomes" id="UP000472272">
    <property type="component" value="Chromosome 7"/>
</dbReference>
<dbReference type="GO" id="GO:0045087">
    <property type="term" value="P:innate immune response"/>
    <property type="evidence" value="ECO:0007669"/>
    <property type="project" value="TreeGrafter"/>
</dbReference>
<dbReference type="Pfam" id="PF02221">
    <property type="entry name" value="E1_DerP2_DerF2"/>
    <property type="match status" value="1"/>
</dbReference>
<protein>
    <submittedName>
        <fullName evidence="3">Lymphocyte antigen 86</fullName>
    </submittedName>
</protein>
<name>A0A670I7U3_PODMU</name>
<dbReference type="GO" id="GO:0031663">
    <property type="term" value="P:lipopolysaccharide-mediated signaling pathway"/>
    <property type="evidence" value="ECO:0007669"/>
    <property type="project" value="Ensembl"/>
</dbReference>
<dbReference type="GeneTree" id="ENSGT00390000018605"/>
<evidence type="ECO:0000256" key="1">
    <source>
        <dbReference type="SAM" id="SignalP"/>
    </source>
</evidence>
<reference evidence="3" key="2">
    <citation type="submission" date="2025-08" db="UniProtKB">
        <authorList>
            <consortium name="Ensembl"/>
        </authorList>
    </citation>
    <scope>IDENTIFICATION</scope>
</reference>
<feature type="chain" id="PRO_5025457021" evidence="1">
    <location>
        <begin position="18"/>
        <end position="155"/>
    </location>
</feature>
<feature type="signal peptide" evidence="1">
    <location>
        <begin position="1"/>
        <end position="17"/>
    </location>
</feature>
<evidence type="ECO:0000313" key="3">
    <source>
        <dbReference type="Ensembl" id="ENSPMRP00000007753.1"/>
    </source>
</evidence>
<dbReference type="Gene3D" id="2.60.40.770">
    <property type="match status" value="1"/>
</dbReference>
<proteinExistence type="predicted"/>
<dbReference type="PANTHER" id="PTHR20838:SF0">
    <property type="entry name" value="LYMPHOCYTE ANTIGEN 86"/>
    <property type="match status" value="1"/>
</dbReference>
<reference evidence="3" key="3">
    <citation type="submission" date="2025-09" db="UniProtKB">
        <authorList>
            <consortium name="Ensembl"/>
        </authorList>
    </citation>
    <scope>IDENTIFICATION</scope>
</reference>
<dbReference type="SMART" id="SM00737">
    <property type="entry name" value="ML"/>
    <property type="match status" value="1"/>
</dbReference>
<evidence type="ECO:0000313" key="4">
    <source>
        <dbReference type="Proteomes" id="UP000472272"/>
    </source>
</evidence>
<organism evidence="3 4">
    <name type="scientific">Podarcis muralis</name>
    <name type="common">Wall lizard</name>
    <name type="synonym">Lacerta muralis</name>
    <dbReference type="NCBI Taxonomy" id="64176"/>
    <lineage>
        <taxon>Eukaryota</taxon>
        <taxon>Metazoa</taxon>
        <taxon>Chordata</taxon>
        <taxon>Craniata</taxon>
        <taxon>Vertebrata</taxon>
        <taxon>Euteleostomi</taxon>
        <taxon>Lepidosauria</taxon>
        <taxon>Squamata</taxon>
        <taxon>Bifurcata</taxon>
        <taxon>Unidentata</taxon>
        <taxon>Episquamata</taxon>
        <taxon>Laterata</taxon>
        <taxon>Lacertibaenia</taxon>
        <taxon>Lacertidae</taxon>
        <taxon>Podarcis</taxon>
    </lineage>
</organism>
<evidence type="ECO:0000259" key="2">
    <source>
        <dbReference type="SMART" id="SM00737"/>
    </source>
</evidence>
<reference evidence="3 4" key="1">
    <citation type="journal article" date="2019" name="Proc. Natl. Acad. Sci. U.S.A.">
        <title>Regulatory changes in pterin and carotenoid genes underlie balanced color polymorphisms in the wall lizard.</title>
        <authorList>
            <person name="Andrade P."/>
            <person name="Pinho C."/>
            <person name="Perez I de Lanuza G."/>
            <person name="Afonso S."/>
            <person name="Brejcha J."/>
            <person name="Rubin C.J."/>
            <person name="Wallerman O."/>
            <person name="Pereira P."/>
            <person name="Sabatino S.J."/>
            <person name="Bellati A."/>
            <person name="Pellitteri-Rosa D."/>
            <person name="Bosakova Z."/>
            <person name="Bunikis I."/>
            <person name="Carretero M.A."/>
            <person name="Feiner N."/>
            <person name="Marsik P."/>
            <person name="Pauperio F."/>
            <person name="Salvi D."/>
            <person name="Soler L."/>
            <person name="While G.M."/>
            <person name="Uller T."/>
            <person name="Font E."/>
            <person name="Andersson L."/>
            <person name="Carneiro M."/>
        </authorList>
    </citation>
    <scope>NUCLEOTIDE SEQUENCE</scope>
</reference>
<dbReference type="InterPro" id="IPR039945">
    <property type="entry name" value="LY86"/>
</dbReference>
<dbReference type="Ensembl" id="ENSPMRT00000008297.1">
    <property type="protein sequence ID" value="ENSPMRP00000007753.1"/>
    <property type="gene ID" value="ENSPMRG00000005240.1"/>
</dbReference>
<sequence length="155" mass="17587">MFKVVSFVFLLVYTTPSIEWPTHLLCKTDRLEVNYRSCDPLQDLAFSIDTCSSVVPETINIRIATILRYSIRKLSVEVTLGMNGASVPFYSKELCEEDHPEFLYCGKKKGELIYYEGPVSLGFHELPLGDLGVKVELLNQDHHTIICANFTVKSH</sequence>
<keyword evidence="1" id="KW-0732">Signal</keyword>
<dbReference type="AlphaFoldDB" id="A0A670I7U3"/>
<dbReference type="PANTHER" id="PTHR20838">
    <property type="entry name" value="LYMPHOCYTE ANTIGEN 86"/>
    <property type="match status" value="1"/>
</dbReference>
<dbReference type="InterPro" id="IPR014756">
    <property type="entry name" value="Ig_E-set"/>
</dbReference>
<dbReference type="InterPro" id="IPR003172">
    <property type="entry name" value="ML_dom"/>
</dbReference>
<feature type="domain" description="MD-2-related lipid-recognition" evidence="2">
    <location>
        <begin position="35"/>
        <end position="152"/>
    </location>
</feature>
<dbReference type="SUPFAM" id="SSF81296">
    <property type="entry name" value="E set domains"/>
    <property type="match status" value="1"/>
</dbReference>
<dbReference type="OMA" id="NYSYPIC"/>
<dbReference type="GO" id="GO:0031666">
    <property type="term" value="P:positive regulation of lipopolysaccharide-mediated signaling pathway"/>
    <property type="evidence" value="ECO:0007669"/>
    <property type="project" value="Ensembl"/>
</dbReference>
<keyword evidence="4" id="KW-1185">Reference proteome</keyword>
<accession>A0A670I7U3</accession>